<protein>
    <submittedName>
        <fullName evidence="1">Uncharacterized protein</fullName>
    </submittedName>
</protein>
<accession>A0A0J8QMR4</accession>
<evidence type="ECO:0000313" key="2">
    <source>
        <dbReference type="Proteomes" id="UP000054559"/>
    </source>
</evidence>
<evidence type="ECO:0000313" key="1">
    <source>
        <dbReference type="EMBL" id="KMU72503.1"/>
    </source>
</evidence>
<sequence>MDHPPAIPRTSPSVQELAFRSELLPWCPSHGHCMSGDSDADLSLIHAKSKELNLIRPQHLLRGSGLAVQNAWDLNNAWGTGDIGTGRRTN</sequence>
<dbReference type="Proteomes" id="UP000054559">
    <property type="component" value="Unassembled WGS sequence"/>
</dbReference>
<reference evidence="2" key="1">
    <citation type="journal article" date="2010" name="Genome Res.">
        <title>Population genomic sequencing of Coccidioides fungi reveals recent hybridization and transposon control.</title>
        <authorList>
            <person name="Neafsey D.E."/>
            <person name="Barker B.M."/>
            <person name="Sharpton T.J."/>
            <person name="Stajich J.E."/>
            <person name="Park D.J."/>
            <person name="Whiston E."/>
            <person name="Hung C.-Y."/>
            <person name="McMahan C."/>
            <person name="White J."/>
            <person name="Sykes S."/>
            <person name="Heiman D."/>
            <person name="Young S."/>
            <person name="Zeng Q."/>
            <person name="Abouelleil A."/>
            <person name="Aftuck L."/>
            <person name="Bessette D."/>
            <person name="Brown A."/>
            <person name="FitzGerald M."/>
            <person name="Lui A."/>
            <person name="Macdonald J.P."/>
            <person name="Priest M."/>
            <person name="Orbach M.J."/>
            <person name="Galgiani J.N."/>
            <person name="Kirkland T.N."/>
            <person name="Cole G.T."/>
            <person name="Birren B.W."/>
            <person name="Henn M.R."/>
            <person name="Taylor J.W."/>
            <person name="Rounsley S.D."/>
        </authorList>
    </citation>
    <scope>NUCLEOTIDE SEQUENCE [LARGE SCALE GENOMIC DNA]</scope>
    <source>
        <strain evidence="2">RMSCC 3703</strain>
    </source>
</reference>
<dbReference type="AlphaFoldDB" id="A0A0J8QMR4"/>
<proteinExistence type="predicted"/>
<gene>
    <name evidence="1" type="ORF">CISG_09456</name>
</gene>
<name>A0A0J8QMR4_COCIT</name>
<dbReference type="EMBL" id="DS268218">
    <property type="protein sequence ID" value="KMU72503.1"/>
    <property type="molecule type" value="Genomic_DNA"/>
</dbReference>
<organism evidence="1 2">
    <name type="scientific">Coccidioides immitis RMSCC 3703</name>
    <dbReference type="NCBI Taxonomy" id="454286"/>
    <lineage>
        <taxon>Eukaryota</taxon>
        <taxon>Fungi</taxon>
        <taxon>Dikarya</taxon>
        <taxon>Ascomycota</taxon>
        <taxon>Pezizomycotina</taxon>
        <taxon>Eurotiomycetes</taxon>
        <taxon>Eurotiomycetidae</taxon>
        <taxon>Onygenales</taxon>
        <taxon>Onygenaceae</taxon>
        <taxon>Coccidioides</taxon>
    </lineage>
</organism>